<name>A0A5B7HNH3_PORTR</name>
<dbReference type="AlphaFoldDB" id="A0A5B7HNH3"/>
<evidence type="ECO:0000313" key="1">
    <source>
        <dbReference type="EMBL" id="MPC71496.1"/>
    </source>
</evidence>
<organism evidence="1 2">
    <name type="scientific">Portunus trituberculatus</name>
    <name type="common">Swimming crab</name>
    <name type="synonym">Neptunus trituberculatus</name>
    <dbReference type="NCBI Taxonomy" id="210409"/>
    <lineage>
        <taxon>Eukaryota</taxon>
        <taxon>Metazoa</taxon>
        <taxon>Ecdysozoa</taxon>
        <taxon>Arthropoda</taxon>
        <taxon>Crustacea</taxon>
        <taxon>Multicrustacea</taxon>
        <taxon>Malacostraca</taxon>
        <taxon>Eumalacostraca</taxon>
        <taxon>Eucarida</taxon>
        <taxon>Decapoda</taxon>
        <taxon>Pleocyemata</taxon>
        <taxon>Brachyura</taxon>
        <taxon>Eubrachyura</taxon>
        <taxon>Portunoidea</taxon>
        <taxon>Portunidae</taxon>
        <taxon>Portuninae</taxon>
        <taxon>Portunus</taxon>
    </lineage>
</organism>
<proteinExistence type="predicted"/>
<dbReference type="EMBL" id="VSRR010032984">
    <property type="protein sequence ID" value="MPC71496.1"/>
    <property type="molecule type" value="Genomic_DNA"/>
</dbReference>
<reference evidence="1 2" key="1">
    <citation type="submission" date="2019-05" db="EMBL/GenBank/DDBJ databases">
        <title>Another draft genome of Portunus trituberculatus and its Hox gene families provides insights of decapod evolution.</title>
        <authorList>
            <person name="Jeong J.-H."/>
            <person name="Song I."/>
            <person name="Kim S."/>
            <person name="Choi T."/>
            <person name="Kim D."/>
            <person name="Ryu S."/>
            <person name="Kim W."/>
        </authorList>
    </citation>
    <scope>NUCLEOTIDE SEQUENCE [LARGE SCALE GENOMIC DNA]</scope>
    <source>
        <tissue evidence="1">Muscle</tissue>
    </source>
</reference>
<accession>A0A5B7HNH3</accession>
<keyword evidence="2" id="KW-1185">Reference proteome</keyword>
<dbReference type="Proteomes" id="UP000324222">
    <property type="component" value="Unassembled WGS sequence"/>
</dbReference>
<sequence>MVMINATPLALLDICEVCGSYQCPYCPIYSTAPSVSSPWLLMLLLFALSLLLSPPHHESRS</sequence>
<protein>
    <submittedName>
        <fullName evidence="1">Uncharacterized protein</fullName>
    </submittedName>
</protein>
<comment type="caution">
    <text evidence="1">The sequence shown here is derived from an EMBL/GenBank/DDBJ whole genome shotgun (WGS) entry which is preliminary data.</text>
</comment>
<evidence type="ECO:0000313" key="2">
    <source>
        <dbReference type="Proteomes" id="UP000324222"/>
    </source>
</evidence>
<gene>
    <name evidence="1" type="ORF">E2C01_065774</name>
</gene>